<evidence type="ECO:0000256" key="6">
    <source>
        <dbReference type="PIRSR" id="PIRSR028757-1"/>
    </source>
</evidence>
<dbReference type="InterPro" id="IPR003507">
    <property type="entry name" value="S66_fam"/>
</dbReference>
<dbReference type="GO" id="GO:0004180">
    <property type="term" value="F:carboxypeptidase activity"/>
    <property type="evidence" value="ECO:0007669"/>
    <property type="project" value="UniProtKB-KW"/>
</dbReference>
<dbReference type="EMBL" id="VBAN01000112">
    <property type="protein sequence ID" value="TMI83374.1"/>
    <property type="molecule type" value="Genomic_DNA"/>
</dbReference>
<dbReference type="Pfam" id="PF17676">
    <property type="entry name" value="Peptidase_S66C"/>
    <property type="match status" value="1"/>
</dbReference>
<evidence type="ECO:0000313" key="10">
    <source>
        <dbReference type="Proteomes" id="UP000318093"/>
    </source>
</evidence>
<evidence type="ECO:0000313" key="9">
    <source>
        <dbReference type="EMBL" id="TMI83374.1"/>
    </source>
</evidence>
<dbReference type="Gene3D" id="3.40.50.10740">
    <property type="entry name" value="Class I glutamine amidotransferase-like"/>
    <property type="match status" value="1"/>
</dbReference>
<evidence type="ECO:0000256" key="4">
    <source>
        <dbReference type="ARBA" id="ARBA00022801"/>
    </source>
</evidence>
<evidence type="ECO:0000256" key="1">
    <source>
        <dbReference type="ARBA" id="ARBA00010233"/>
    </source>
</evidence>
<dbReference type="CDD" id="cd07025">
    <property type="entry name" value="Peptidase_S66"/>
    <property type="match status" value="1"/>
</dbReference>
<dbReference type="SUPFAM" id="SSF52317">
    <property type="entry name" value="Class I glutamine amidotransferase-like"/>
    <property type="match status" value="1"/>
</dbReference>
<dbReference type="PANTHER" id="PTHR30237:SF2">
    <property type="entry name" value="MUREIN TETRAPEPTIDE CARBOXYPEPTIDASE"/>
    <property type="match status" value="1"/>
</dbReference>
<proteinExistence type="inferred from homology"/>
<keyword evidence="2 9" id="KW-0121">Carboxypeptidase</keyword>
<feature type="active site" description="Nucleophile" evidence="6">
    <location>
        <position position="119"/>
    </location>
</feature>
<feature type="domain" description="LD-carboxypeptidase N-terminal" evidence="7">
    <location>
        <begin position="17"/>
        <end position="139"/>
    </location>
</feature>
<evidence type="ECO:0000256" key="5">
    <source>
        <dbReference type="ARBA" id="ARBA00022825"/>
    </source>
</evidence>
<sequence>MERARLRPLRLEAGQTIGLISPSGPTSPGGATTPEQLAAARARLAEAGFPTVIAPHALDVRGYLAGDDPGRVADLHAMFTDPAVRAVLCIRGGYGAMRLLDAVDYDLIRRHPKVFIGYSDITALHLALHHRAGLVTFHGPMAGAIAAGGEHDLGQLLRAVTRPHPLGPLANPPDGPEIETLVPGTADGVLLGGNAAVLTSLLGTPYLPSFEGAVLFFEDILDHTYRLDRKIVELRLAGVLEQVAGIVVGECRLRAEPGDQGLSIRQILEDLVVPLGKPAIYGLACGHGAYHLTLPVGVRAHLEAGRGVLSVDEAAVT</sequence>
<feature type="active site" description="Charge relay system" evidence="6">
    <location>
        <position position="287"/>
    </location>
</feature>
<organism evidence="9 10">
    <name type="scientific">Candidatus Segetimicrobium genomatis</name>
    <dbReference type="NCBI Taxonomy" id="2569760"/>
    <lineage>
        <taxon>Bacteria</taxon>
        <taxon>Bacillati</taxon>
        <taxon>Candidatus Sysuimicrobiota</taxon>
        <taxon>Candidatus Sysuimicrobiia</taxon>
        <taxon>Candidatus Sysuimicrobiales</taxon>
        <taxon>Candidatus Segetimicrobiaceae</taxon>
        <taxon>Candidatus Segetimicrobium</taxon>
    </lineage>
</organism>
<protein>
    <submittedName>
        <fullName evidence="9">LD-carboxypeptidase</fullName>
    </submittedName>
</protein>
<evidence type="ECO:0000256" key="2">
    <source>
        <dbReference type="ARBA" id="ARBA00022645"/>
    </source>
</evidence>
<dbReference type="Pfam" id="PF02016">
    <property type="entry name" value="Peptidase_S66"/>
    <property type="match status" value="1"/>
</dbReference>
<evidence type="ECO:0000259" key="7">
    <source>
        <dbReference type="Pfam" id="PF02016"/>
    </source>
</evidence>
<feature type="domain" description="LD-carboxypeptidase C-terminal" evidence="8">
    <location>
        <begin position="188"/>
        <end position="302"/>
    </location>
</feature>
<dbReference type="InterPro" id="IPR027478">
    <property type="entry name" value="LdcA_N"/>
</dbReference>
<dbReference type="InterPro" id="IPR040449">
    <property type="entry name" value="Peptidase_S66_N"/>
</dbReference>
<dbReference type="PANTHER" id="PTHR30237">
    <property type="entry name" value="MURAMOYLTETRAPEPTIDE CARBOXYPEPTIDASE"/>
    <property type="match status" value="1"/>
</dbReference>
<accession>A0A537JIP2</accession>
<dbReference type="Proteomes" id="UP000318093">
    <property type="component" value="Unassembled WGS sequence"/>
</dbReference>
<dbReference type="Gene3D" id="3.50.30.60">
    <property type="entry name" value="LD-carboxypeptidase A C-terminal domain-like"/>
    <property type="match status" value="1"/>
</dbReference>
<gene>
    <name evidence="9" type="ORF">E6H03_03750</name>
</gene>
<keyword evidence="4" id="KW-0378">Hydrolase</keyword>
<dbReference type="InterPro" id="IPR040921">
    <property type="entry name" value="Peptidase_S66C"/>
</dbReference>
<keyword evidence="3" id="KW-0645">Protease</keyword>
<dbReference type="PIRSF" id="PIRSF028757">
    <property type="entry name" value="LD-carboxypeptidase"/>
    <property type="match status" value="1"/>
</dbReference>
<dbReference type="GO" id="GO:0008236">
    <property type="term" value="F:serine-type peptidase activity"/>
    <property type="evidence" value="ECO:0007669"/>
    <property type="project" value="UniProtKB-KW"/>
</dbReference>
<dbReference type="AlphaFoldDB" id="A0A537JIP2"/>
<dbReference type="SUPFAM" id="SSF141986">
    <property type="entry name" value="LD-carboxypeptidase A C-terminal domain-like"/>
    <property type="match status" value="1"/>
</dbReference>
<evidence type="ECO:0000259" key="8">
    <source>
        <dbReference type="Pfam" id="PF17676"/>
    </source>
</evidence>
<evidence type="ECO:0000256" key="3">
    <source>
        <dbReference type="ARBA" id="ARBA00022670"/>
    </source>
</evidence>
<keyword evidence="5" id="KW-0720">Serine protease</keyword>
<dbReference type="GO" id="GO:0006508">
    <property type="term" value="P:proteolysis"/>
    <property type="evidence" value="ECO:0007669"/>
    <property type="project" value="UniProtKB-KW"/>
</dbReference>
<dbReference type="InterPro" id="IPR027461">
    <property type="entry name" value="Carboxypeptidase_A_C_sf"/>
</dbReference>
<reference evidence="9 10" key="1">
    <citation type="journal article" date="2019" name="Nat. Microbiol.">
        <title>Mediterranean grassland soil C-N compound turnover is dependent on rainfall and depth, and is mediated by genomically divergent microorganisms.</title>
        <authorList>
            <person name="Diamond S."/>
            <person name="Andeer P.F."/>
            <person name="Li Z."/>
            <person name="Crits-Christoph A."/>
            <person name="Burstein D."/>
            <person name="Anantharaman K."/>
            <person name="Lane K.R."/>
            <person name="Thomas B.C."/>
            <person name="Pan C."/>
            <person name="Northen T.R."/>
            <person name="Banfield J.F."/>
        </authorList>
    </citation>
    <scope>NUCLEOTIDE SEQUENCE [LARGE SCALE GENOMIC DNA]</scope>
    <source>
        <strain evidence="9">NP_6</strain>
    </source>
</reference>
<comment type="caution">
    <text evidence="9">The sequence shown here is derived from an EMBL/GenBank/DDBJ whole genome shotgun (WGS) entry which is preliminary data.</text>
</comment>
<feature type="active site" description="Charge relay system" evidence="6">
    <location>
        <position position="218"/>
    </location>
</feature>
<dbReference type="InterPro" id="IPR029062">
    <property type="entry name" value="Class_I_gatase-like"/>
</dbReference>
<comment type="similarity">
    <text evidence="1">Belongs to the peptidase S66 family.</text>
</comment>
<name>A0A537JIP2_9BACT</name>